<sequence>MNKLLTVTEAAGLLGVNRNKVYNLINHGHLQGLKLGSMKISTFELDDFMKRNAGKDFSDLNNVKELG</sequence>
<reference evidence="2" key="1">
    <citation type="journal article" date="2014" name="Int. J. Syst. Evol. Microbiol.">
        <title>Complete genome sequence of Corynebacterium casei LMG S-19264T (=DSM 44701T), isolated from a smear-ripened cheese.</title>
        <authorList>
            <consortium name="US DOE Joint Genome Institute (JGI-PGF)"/>
            <person name="Walter F."/>
            <person name="Albersmeier A."/>
            <person name="Kalinowski J."/>
            <person name="Ruckert C."/>
        </authorList>
    </citation>
    <scope>NUCLEOTIDE SEQUENCE</scope>
    <source>
        <strain evidence="2">JCM 12580</strain>
    </source>
</reference>
<evidence type="ECO:0000313" key="3">
    <source>
        <dbReference type="Proteomes" id="UP000658382"/>
    </source>
</evidence>
<organism evidence="2 3">
    <name type="scientific">Lentibacillus kapialis</name>
    <dbReference type="NCBI Taxonomy" id="340214"/>
    <lineage>
        <taxon>Bacteria</taxon>
        <taxon>Bacillati</taxon>
        <taxon>Bacillota</taxon>
        <taxon>Bacilli</taxon>
        <taxon>Bacillales</taxon>
        <taxon>Bacillaceae</taxon>
        <taxon>Lentibacillus</taxon>
    </lineage>
</organism>
<gene>
    <name evidence="2" type="ORF">GCM10007063_05990</name>
</gene>
<dbReference type="GO" id="GO:0003677">
    <property type="term" value="F:DNA binding"/>
    <property type="evidence" value="ECO:0007669"/>
    <property type="project" value="InterPro"/>
</dbReference>
<keyword evidence="3" id="KW-1185">Reference proteome</keyword>
<dbReference type="InterPro" id="IPR010093">
    <property type="entry name" value="SinI_DNA-bd"/>
</dbReference>
<name>A0A917UUJ0_9BACI</name>
<dbReference type="NCBIfam" id="TIGR01764">
    <property type="entry name" value="excise"/>
    <property type="match status" value="1"/>
</dbReference>
<reference evidence="2" key="2">
    <citation type="submission" date="2020-09" db="EMBL/GenBank/DDBJ databases">
        <authorList>
            <person name="Sun Q."/>
            <person name="Ohkuma M."/>
        </authorList>
    </citation>
    <scope>NUCLEOTIDE SEQUENCE</scope>
    <source>
        <strain evidence="2">JCM 12580</strain>
    </source>
</reference>
<accession>A0A917UUJ0</accession>
<dbReference type="Proteomes" id="UP000658382">
    <property type="component" value="Unassembled WGS sequence"/>
</dbReference>
<protein>
    <recommendedName>
        <fullName evidence="1">Helix-turn-helix domain-containing protein</fullName>
    </recommendedName>
</protein>
<dbReference type="Pfam" id="PF12728">
    <property type="entry name" value="HTH_17"/>
    <property type="match status" value="1"/>
</dbReference>
<feature type="domain" description="Helix-turn-helix" evidence="1">
    <location>
        <begin position="4"/>
        <end position="52"/>
    </location>
</feature>
<dbReference type="InterPro" id="IPR041657">
    <property type="entry name" value="HTH_17"/>
</dbReference>
<dbReference type="AlphaFoldDB" id="A0A917UUJ0"/>
<dbReference type="EMBL" id="BMNQ01000004">
    <property type="protein sequence ID" value="GGJ86288.1"/>
    <property type="molecule type" value="Genomic_DNA"/>
</dbReference>
<proteinExistence type="predicted"/>
<comment type="caution">
    <text evidence="2">The sequence shown here is derived from an EMBL/GenBank/DDBJ whole genome shotgun (WGS) entry which is preliminary data.</text>
</comment>
<evidence type="ECO:0000259" key="1">
    <source>
        <dbReference type="Pfam" id="PF12728"/>
    </source>
</evidence>
<dbReference type="RefSeq" id="WP_188631585.1">
    <property type="nucleotide sequence ID" value="NZ_BMNQ01000004.1"/>
</dbReference>
<evidence type="ECO:0000313" key="2">
    <source>
        <dbReference type="EMBL" id="GGJ86288.1"/>
    </source>
</evidence>